<sequence length="216" mass="24364">MDGWETRRKRSAGHDWCIIKLGLPGTIKGFAIDTAFFHGESEDLPLVRRSELGSCCTERELAAAEAVGSGKWEELVAYTPLAPGYEKSRYHFVTSLNETTRFTHLRVNYYPDGGVARFRTFGLVSKDWSAKPENQIVDLAHVENGPLRRLAVAQEAFQMHITGILVTSLLQVALLQWLEGGRRLVILTDPEYMSPIRRAFNALNDTFLVKRERRGG</sequence>
<comment type="caution">
    <text evidence="3">The sequence shown here is derived from an EMBL/GenBank/DDBJ whole genome shotgun (WGS) entry which is preliminary data.</text>
</comment>
<organism evidence="3 4">
    <name type="scientific">Powellomyces hirtus</name>
    <dbReference type="NCBI Taxonomy" id="109895"/>
    <lineage>
        <taxon>Eukaryota</taxon>
        <taxon>Fungi</taxon>
        <taxon>Fungi incertae sedis</taxon>
        <taxon>Chytridiomycota</taxon>
        <taxon>Chytridiomycota incertae sedis</taxon>
        <taxon>Chytridiomycetes</taxon>
        <taxon>Spizellomycetales</taxon>
        <taxon>Powellomycetaceae</taxon>
        <taxon>Powellomyces</taxon>
    </lineage>
</organism>
<evidence type="ECO:0000256" key="1">
    <source>
        <dbReference type="ARBA" id="ARBA00009242"/>
    </source>
</evidence>
<dbReference type="InterPro" id="IPR015908">
    <property type="entry name" value="Allantoicase_dom"/>
</dbReference>
<evidence type="ECO:0000313" key="3">
    <source>
        <dbReference type="EMBL" id="TPX56631.1"/>
    </source>
</evidence>
<dbReference type="Pfam" id="PF03561">
    <property type="entry name" value="Allantoicase"/>
    <property type="match status" value="1"/>
</dbReference>
<feature type="domain" description="Allantoicase" evidence="2">
    <location>
        <begin position="1"/>
        <end position="124"/>
    </location>
</feature>
<evidence type="ECO:0000313" key="4">
    <source>
        <dbReference type="Proteomes" id="UP000318582"/>
    </source>
</evidence>
<dbReference type="InterPro" id="IPR008979">
    <property type="entry name" value="Galactose-bd-like_sf"/>
</dbReference>
<protein>
    <submittedName>
        <fullName evidence="3">Allantoicase</fullName>
    </submittedName>
</protein>
<dbReference type="GO" id="GO:0000256">
    <property type="term" value="P:allantoin catabolic process"/>
    <property type="evidence" value="ECO:0007669"/>
    <property type="project" value="InterPro"/>
</dbReference>
<dbReference type="Proteomes" id="UP000318582">
    <property type="component" value="Unassembled WGS sequence"/>
</dbReference>
<reference evidence="3 4" key="1">
    <citation type="journal article" date="2019" name="Sci. Rep.">
        <title>Comparative genomics of chytrid fungi reveal insights into the obligate biotrophic and pathogenic lifestyle of Synchytrium endobioticum.</title>
        <authorList>
            <person name="van de Vossenberg B.T.L.H."/>
            <person name="Warris S."/>
            <person name="Nguyen H.D.T."/>
            <person name="van Gent-Pelzer M.P.E."/>
            <person name="Joly D.L."/>
            <person name="van de Geest H.C."/>
            <person name="Bonants P.J.M."/>
            <person name="Smith D.S."/>
            <person name="Levesque C.A."/>
            <person name="van der Lee T.A.J."/>
        </authorList>
    </citation>
    <scope>NUCLEOTIDE SEQUENCE [LARGE SCALE GENOMIC DNA]</scope>
    <source>
        <strain evidence="3 4">CBS 809.83</strain>
    </source>
</reference>
<dbReference type="SUPFAM" id="SSF49785">
    <property type="entry name" value="Galactose-binding domain-like"/>
    <property type="match status" value="1"/>
</dbReference>
<dbReference type="EMBL" id="QEAQ01000068">
    <property type="protein sequence ID" value="TPX56631.1"/>
    <property type="molecule type" value="Genomic_DNA"/>
</dbReference>
<gene>
    <name evidence="3" type="primary">DAL2</name>
    <name evidence="3" type="ORF">PhCBS80983_g04384</name>
</gene>
<accession>A0A507DYU6</accession>
<dbReference type="AlphaFoldDB" id="A0A507DYU6"/>
<name>A0A507DYU6_9FUNG</name>
<dbReference type="GO" id="GO:0004037">
    <property type="term" value="F:allantoicase activity"/>
    <property type="evidence" value="ECO:0007669"/>
    <property type="project" value="InterPro"/>
</dbReference>
<comment type="similarity">
    <text evidence="1">Belongs to the allantoicase family.</text>
</comment>
<evidence type="ECO:0000259" key="2">
    <source>
        <dbReference type="Pfam" id="PF03561"/>
    </source>
</evidence>
<dbReference type="InterPro" id="IPR005164">
    <property type="entry name" value="Allantoicase"/>
</dbReference>
<dbReference type="PANTHER" id="PTHR12045">
    <property type="entry name" value="ALLANTOICASE"/>
    <property type="match status" value="1"/>
</dbReference>
<dbReference type="Gene3D" id="2.60.120.260">
    <property type="entry name" value="Galactose-binding domain-like"/>
    <property type="match status" value="1"/>
</dbReference>
<dbReference type="STRING" id="109895.A0A507DYU6"/>
<keyword evidence="4" id="KW-1185">Reference proteome</keyword>
<proteinExistence type="inferred from homology"/>
<dbReference type="PANTHER" id="PTHR12045:SF3">
    <property type="entry name" value="INACTIVE ALLANTOICASE-RELATED"/>
    <property type="match status" value="1"/>
</dbReference>